<reference evidence="5" key="2">
    <citation type="submission" date="2024-02" db="EMBL/GenBank/DDBJ databases">
        <title>Comparative genomics of Cryptococcus and Kwoniella reveals pathogenesis evolution and contrasting modes of karyotype evolution via chromosome fusion or intercentromeric recombination.</title>
        <authorList>
            <person name="Coelho M.A."/>
            <person name="David-Palma M."/>
            <person name="Shea T."/>
            <person name="Bowers K."/>
            <person name="McGinley-Smith S."/>
            <person name="Mohammad A.W."/>
            <person name="Gnirke A."/>
            <person name="Yurkov A.M."/>
            <person name="Nowrousian M."/>
            <person name="Sun S."/>
            <person name="Cuomo C.A."/>
            <person name="Heitman J."/>
        </authorList>
    </citation>
    <scope>NUCLEOTIDE SEQUENCE</scope>
    <source>
        <strain evidence="5">CBS 10118</strain>
    </source>
</reference>
<dbReference type="Pfam" id="PF04851">
    <property type="entry name" value="ResIII"/>
    <property type="match status" value="1"/>
</dbReference>
<keyword evidence="1" id="KW-0547">Nucleotide-binding</keyword>
<feature type="compositionally biased region" description="Polar residues" evidence="2">
    <location>
        <begin position="77"/>
        <end position="86"/>
    </location>
</feature>
<reference evidence="5" key="1">
    <citation type="submission" date="2013-07" db="EMBL/GenBank/DDBJ databases">
        <authorList>
            <consortium name="The Broad Institute Genome Sequencing Platform"/>
            <person name="Cuomo C."/>
            <person name="Litvintseva A."/>
            <person name="Chen Y."/>
            <person name="Heitman J."/>
            <person name="Sun S."/>
            <person name="Springer D."/>
            <person name="Dromer F."/>
            <person name="Young S.K."/>
            <person name="Zeng Q."/>
            <person name="Gargeya S."/>
            <person name="Fitzgerald M."/>
            <person name="Abouelleil A."/>
            <person name="Alvarado L."/>
            <person name="Berlin A.M."/>
            <person name="Chapman S.B."/>
            <person name="Dewar J."/>
            <person name="Goldberg J."/>
            <person name="Griggs A."/>
            <person name="Gujja S."/>
            <person name="Hansen M."/>
            <person name="Howarth C."/>
            <person name="Imamovic A."/>
            <person name="Larimer J."/>
            <person name="McCowan C."/>
            <person name="Murphy C."/>
            <person name="Pearson M."/>
            <person name="Priest M."/>
            <person name="Roberts A."/>
            <person name="Saif S."/>
            <person name="Shea T."/>
            <person name="Sykes S."/>
            <person name="Wortman J."/>
            <person name="Nusbaum C."/>
            <person name="Birren B."/>
        </authorList>
    </citation>
    <scope>NUCLEOTIDE SEQUENCE</scope>
    <source>
        <strain evidence="5">CBS 10118</strain>
    </source>
</reference>
<dbReference type="PANTHER" id="PTHR47396:SF1">
    <property type="entry name" value="ATP-DEPENDENT HELICASE IRC3-RELATED"/>
    <property type="match status" value="1"/>
</dbReference>
<dbReference type="CDD" id="cd18032">
    <property type="entry name" value="DEXHc_RE_I_III_res"/>
    <property type="match status" value="1"/>
</dbReference>
<dbReference type="InterPro" id="IPR027417">
    <property type="entry name" value="P-loop_NTPase"/>
</dbReference>
<evidence type="ECO:0000256" key="1">
    <source>
        <dbReference type="ARBA" id="ARBA00022806"/>
    </source>
</evidence>
<dbReference type="Proteomes" id="UP000092730">
    <property type="component" value="Chromosome 1"/>
</dbReference>
<evidence type="ECO:0000259" key="4">
    <source>
        <dbReference type="PROSITE" id="PS51194"/>
    </source>
</evidence>
<dbReference type="PANTHER" id="PTHR47396">
    <property type="entry name" value="TYPE I RESTRICTION ENZYME ECOKI R PROTEIN"/>
    <property type="match status" value="1"/>
</dbReference>
<dbReference type="GO" id="GO:0032042">
    <property type="term" value="P:mitochondrial DNA metabolic process"/>
    <property type="evidence" value="ECO:0007669"/>
    <property type="project" value="TreeGrafter"/>
</dbReference>
<dbReference type="KEGG" id="kbi:30204955"/>
<evidence type="ECO:0000259" key="3">
    <source>
        <dbReference type="PROSITE" id="PS51192"/>
    </source>
</evidence>
<dbReference type="GO" id="GO:0070125">
    <property type="term" value="P:mitochondrial translational elongation"/>
    <property type="evidence" value="ECO:0007669"/>
    <property type="project" value="TreeGrafter"/>
</dbReference>
<keyword evidence="6" id="KW-1185">Reference proteome</keyword>
<evidence type="ECO:0000313" key="6">
    <source>
        <dbReference type="Proteomes" id="UP000092730"/>
    </source>
</evidence>
<dbReference type="SMART" id="SM00487">
    <property type="entry name" value="DEXDc"/>
    <property type="match status" value="1"/>
</dbReference>
<dbReference type="SUPFAM" id="SSF52540">
    <property type="entry name" value="P-loop containing nucleoside triphosphate hydrolases"/>
    <property type="match status" value="1"/>
</dbReference>
<organism evidence="5 6">
    <name type="scientific">Kwoniella bestiolae CBS 10118</name>
    <dbReference type="NCBI Taxonomy" id="1296100"/>
    <lineage>
        <taxon>Eukaryota</taxon>
        <taxon>Fungi</taxon>
        <taxon>Dikarya</taxon>
        <taxon>Basidiomycota</taxon>
        <taxon>Agaricomycotina</taxon>
        <taxon>Tremellomycetes</taxon>
        <taxon>Tremellales</taxon>
        <taxon>Cryptococcaceae</taxon>
        <taxon>Kwoniella</taxon>
    </lineage>
</organism>
<dbReference type="InterPro" id="IPR050742">
    <property type="entry name" value="Helicase_Restrict-Modif_Enz"/>
</dbReference>
<dbReference type="EMBL" id="CP144541">
    <property type="protein sequence ID" value="WVW79907.1"/>
    <property type="molecule type" value="Genomic_DNA"/>
</dbReference>
<dbReference type="GO" id="GO:0016787">
    <property type="term" value="F:hydrolase activity"/>
    <property type="evidence" value="ECO:0007669"/>
    <property type="project" value="InterPro"/>
</dbReference>
<dbReference type="InterPro" id="IPR001650">
    <property type="entry name" value="Helicase_C-like"/>
</dbReference>
<name>A0AAJ8K379_9TREE</name>
<dbReference type="InterPro" id="IPR014001">
    <property type="entry name" value="Helicase_ATP-bd"/>
</dbReference>
<protein>
    <recommendedName>
        <fullName evidence="7">DEAD box family helicase</fullName>
    </recommendedName>
</protein>
<proteinExistence type="predicted"/>
<dbReference type="GeneID" id="30204955"/>
<evidence type="ECO:0008006" key="7">
    <source>
        <dbReference type="Google" id="ProtNLM"/>
    </source>
</evidence>
<dbReference type="GO" id="GO:0036121">
    <property type="term" value="F:double-stranded DNA helicase activity"/>
    <property type="evidence" value="ECO:0007669"/>
    <property type="project" value="TreeGrafter"/>
</dbReference>
<dbReference type="PROSITE" id="PS51194">
    <property type="entry name" value="HELICASE_CTER"/>
    <property type="match status" value="1"/>
</dbReference>
<dbReference type="GO" id="GO:0000403">
    <property type="term" value="F:Y-form DNA binding"/>
    <property type="evidence" value="ECO:0007669"/>
    <property type="project" value="TreeGrafter"/>
</dbReference>
<keyword evidence="1" id="KW-0067">ATP-binding</keyword>
<dbReference type="Pfam" id="PF00271">
    <property type="entry name" value="Helicase_C"/>
    <property type="match status" value="1"/>
</dbReference>
<evidence type="ECO:0000256" key="2">
    <source>
        <dbReference type="SAM" id="MobiDB-lite"/>
    </source>
</evidence>
<keyword evidence="1" id="KW-0347">Helicase</keyword>
<dbReference type="GO" id="GO:0005524">
    <property type="term" value="F:ATP binding"/>
    <property type="evidence" value="ECO:0007669"/>
    <property type="project" value="InterPro"/>
</dbReference>
<feature type="region of interest" description="Disordered" evidence="2">
    <location>
        <begin position="485"/>
        <end position="506"/>
    </location>
</feature>
<dbReference type="Gene3D" id="3.40.50.300">
    <property type="entry name" value="P-loop containing nucleotide triphosphate hydrolases"/>
    <property type="match status" value="2"/>
</dbReference>
<accession>A0AAJ8K379</accession>
<gene>
    <name evidence="5" type="ORF">I302_101877</name>
</gene>
<feature type="domain" description="Helicase C-terminal" evidence="4">
    <location>
        <begin position="345"/>
        <end position="491"/>
    </location>
</feature>
<dbReference type="PROSITE" id="PS51192">
    <property type="entry name" value="HELICASE_ATP_BIND_1"/>
    <property type="match status" value="1"/>
</dbReference>
<dbReference type="SMART" id="SM00490">
    <property type="entry name" value="HELICc"/>
    <property type="match status" value="1"/>
</dbReference>
<dbReference type="AlphaFoldDB" id="A0AAJ8K379"/>
<evidence type="ECO:0000313" key="5">
    <source>
        <dbReference type="EMBL" id="WVW79907.1"/>
    </source>
</evidence>
<keyword evidence="1" id="KW-0378">Hydrolase</keyword>
<dbReference type="CDD" id="cd18799">
    <property type="entry name" value="SF2_C_EcoAI-like"/>
    <property type="match status" value="1"/>
</dbReference>
<feature type="region of interest" description="Disordered" evidence="2">
    <location>
        <begin position="68"/>
        <end position="87"/>
    </location>
</feature>
<dbReference type="GO" id="GO:0061749">
    <property type="term" value="F:forked DNA-dependent helicase activity"/>
    <property type="evidence" value="ECO:0007669"/>
    <property type="project" value="TreeGrafter"/>
</dbReference>
<dbReference type="InterPro" id="IPR006935">
    <property type="entry name" value="Helicase/UvrB_N"/>
</dbReference>
<sequence length="740" mass="81564">MTLHQHARKHVLVSLGRIRSVSRQLLSTSLVQSNIVLRKVPFIINRQFSQAFSSPASTRQHDALSEVIKEQEDQHDGTSTPGSSGITLRPYQAHAIQACLEALSSGLTRIGVSSPTGSGKTTMFMHLIPLVKSYNLSENQWDSRDGRGKTLIVVGSVELANQSELAARRILGKDWTVEVEQSKRTASGRADVTIATYQTLNNPDRLAKFDPREFKLVIVDEAHHAAAHSYLRLLHYFNAHVQLPNSILPISNPSSSASEQLSVPIIGFSATFSRPDQLALSAVFEKIVFHRDISEMLEDGWLSPARSTTVHAKLNLETVEENDQGDYKTTSLASRLNTQEIRDLVVGSYLHKASERRSTLIFCVDLNHVADLTDSFRQAGIDARSISSLSKSNIRKQTVEAFGRGEFPVLINCEVLTEGADIPQIDCIILARPTKSRNLLAQMVGRGLRLSPETGKEDCHIIDIVDSVNKAGGMLVSPALWGLSHEEEEEQEGARGEGQVAQQEESAVNAQGDYKITFIDQDDPFRIAGDSRPIIDKASSNAWVACGKGKYILEAMGNGYLAIDRSPANSPAKFIITYRNAIPAELAGPRGPRSPFGRVKTVGHADELERALQTGDKYIERIMGRDLYLQLSKYASWRRKPASEKAIKLLLKLKGADNPSSLLDDLGQERDIDFYGKKMNVGSLTAGEVSSWLCAARHGAKTAKAAEDRKIERAIAKKVAKEDKEKALRQRNLPLPSRRS</sequence>
<dbReference type="GO" id="GO:0005759">
    <property type="term" value="C:mitochondrial matrix"/>
    <property type="evidence" value="ECO:0007669"/>
    <property type="project" value="TreeGrafter"/>
</dbReference>
<dbReference type="RefSeq" id="XP_065725449.1">
    <property type="nucleotide sequence ID" value="XM_065869377.1"/>
</dbReference>
<feature type="domain" description="Helicase ATP-binding" evidence="3">
    <location>
        <begin position="101"/>
        <end position="290"/>
    </location>
</feature>